<gene>
    <name evidence="2" type="primary">PLEST004635</name>
    <name evidence="2" type="ORF">PLESTB_000491700</name>
</gene>
<dbReference type="Gene3D" id="1.10.150.670">
    <property type="entry name" value="Crossover junction endonuclease EME1, DNA-binding domain"/>
    <property type="match status" value="1"/>
</dbReference>
<reference evidence="2 3" key="1">
    <citation type="journal article" date="2023" name="Commun. Biol.">
        <title>Reorganization of the ancestral sex-determining regions during the evolution of trioecy in Pleodorina starrii.</title>
        <authorList>
            <person name="Takahashi K."/>
            <person name="Suzuki S."/>
            <person name="Kawai-Toyooka H."/>
            <person name="Yamamoto K."/>
            <person name="Hamaji T."/>
            <person name="Ootsuki R."/>
            <person name="Yamaguchi H."/>
            <person name="Kawachi M."/>
            <person name="Higashiyama T."/>
            <person name="Nozaki H."/>
        </authorList>
    </citation>
    <scope>NUCLEOTIDE SEQUENCE [LARGE SCALE GENOMIC DNA]</scope>
    <source>
        <strain evidence="2 3">NIES-4479</strain>
    </source>
</reference>
<proteinExistence type="predicted"/>
<organism evidence="2 3">
    <name type="scientific">Pleodorina starrii</name>
    <dbReference type="NCBI Taxonomy" id="330485"/>
    <lineage>
        <taxon>Eukaryota</taxon>
        <taxon>Viridiplantae</taxon>
        <taxon>Chlorophyta</taxon>
        <taxon>core chlorophytes</taxon>
        <taxon>Chlorophyceae</taxon>
        <taxon>CS clade</taxon>
        <taxon>Chlamydomonadales</taxon>
        <taxon>Volvocaceae</taxon>
        <taxon>Pleodorina</taxon>
    </lineage>
</organism>
<dbReference type="EMBL" id="BRXU01000004">
    <property type="protein sequence ID" value="GLC51338.1"/>
    <property type="molecule type" value="Genomic_DNA"/>
</dbReference>
<dbReference type="AlphaFoldDB" id="A0A9W6BGH4"/>
<feature type="compositionally biased region" description="Basic and acidic residues" evidence="1">
    <location>
        <begin position="182"/>
        <end position="233"/>
    </location>
</feature>
<dbReference type="InterPro" id="IPR042530">
    <property type="entry name" value="EME1/EME2_C"/>
</dbReference>
<feature type="compositionally biased region" description="Low complexity" evidence="1">
    <location>
        <begin position="20"/>
        <end position="54"/>
    </location>
</feature>
<keyword evidence="3" id="KW-1185">Reference proteome</keyword>
<feature type="compositionally biased region" description="Acidic residues" evidence="1">
    <location>
        <begin position="97"/>
        <end position="107"/>
    </location>
</feature>
<accession>A0A9W6BGH4</accession>
<comment type="caution">
    <text evidence="2">The sequence shown here is derived from an EMBL/GenBank/DDBJ whole genome shotgun (WGS) entry which is preliminary data.</text>
</comment>
<evidence type="ECO:0000313" key="2">
    <source>
        <dbReference type="EMBL" id="GLC51338.1"/>
    </source>
</evidence>
<feature type="compositionally biased region" description="Gly residues" evidence="1">
    <location>
        <begin position="122"/>
        <end position="139"/>
    </location>
</feature>
<name>A0A9W6BGH4_9CHLO</name>
<dbReference type="Proteomes" id="UP001165080">
    <property type="component" value="Unassembled WGS sequence"/>
</dbReference>
<protein>
    <submittedName>
        <fullName evidence="2">Uncharacterized protein</fullName>
    </submittedName>
</protein>
<evidence type="ECO:0000313" key="3">
    <source>
        <dbReference type="Proteomes" id="UP001165080"/>
    </source>
</evidence>
<feature type="region of interest" description="Disordered" evidence="1">
    <location>
        <begin position="1"/>
        <end position="233"/>
    </location>
</feature>
<sequence length="584" mass="62497">MIDLTLSSEDESPPKRRCGSQQQPQQRNQHNSQPQGAAQAGPAAAPWPVGPAVGNLPAVGVLTNARSADEPEPKPQVAQPLNPPAFRGVDDLLFGADNDEDNNDGDFDFAGGVREDADAGGHGEPVAGGDGGEAGQGRKPGGRRKKPEVEEDWEPGCSGSDGEPELAGGARKKRGGGGGKRLTAEERAERERAKLEEKAAKAAERARAKEEKERAKAAEKERKAAEKDQQKRAKVAQKEAVKGLKEADHALKCTMVGRYTRLLLSNSLAASPLGMRLVELIPVVRGNKQDETFPHETHKDMPLAARGYKYCMWGVRLPAAAAARLQAAEGCALEASELPDPTGKGLPLMLFPAVLLVLSGDELLVRLESEPAAPLAGLYGDVTRAHPGATLLVYVVGLPEALRRRERANRSFSRMAVEDLLFDVAVGMPAVRLQYDCPESDLARAATDILNLGYAMSQQPKKRLEAYLNTFGSRTTVPLRSIKEVLGQQGGAEQLTLCEALSQLVAPQRAAAVAAEYPSMAALIEALRARPEGKPRENMFARCRIPGVVAGKGRQQVAGPAASMNLAQFLLTQNGREEWKGSED</sequence>
<evidence type="ECO:0000256" key="1">
    <source>
        <dbReference type="SAM" id="MobiDB-lite"/>
    </source>
</evidence>
<dbReference type="OrthoDB" id="546666at2759"/>